<dbReference type="AlphaFoldDB" id="A0A1I6XMZ3"/>
<evidence type="ECO:0000313" key="2">
    <source>
        <dbReference type="Proteomes" id="UP000236454"/>
    </source>
</evidence>
<evidence type="ECO:0000313" key="1">
    <source>
        <dbReference type="EMBL" id="SFT39745.1"/>
    </source>
</evidence>
<dbReference type="EMBL" id="FPAS01000001">
    <property type="protein sequence ID" value="SFT39745.1"/>
    <property type="molecule type" value="Genomic_DNA"/>
</dbReference>
<dbReference type="RefSeq" id="WP_090245623.1">
    <property type="nucleotide sequence ID" value="NZ_FPAS01000001.1"/>
</dbReference>
<organism evidence="1 2">
    <name type="scientific">Lishizhenia tianjinensis</name>
    <dbReference type="NCBI Taxonomy" id="477690"/>
    <lineage>
        <taxon>Bacteria</taxon>
        <taxon>Pseudomonadati</taxon>
        <taxon>Bacteroidota</taxon>
        <taxon>Flavobacteriia</taxon>
        <taxon>Flavobacteriales</taxon>
        <taxon>Crocinitomicaceae</taxon>
        <taxon>Lishizhenia</taxon>
    </lineage>
</organism>
<dbReference type="OrthoDB" id="1160422at2"/>
<reference evidence="1 2" key="1">
    <citation type="submission" date="2016-10" db="EMBL/GenBank/DDBJ databases">
        <authorList>
            <person name="de Groot N.N."/>
        </authorList>
    </citation>
    <scope>NUCLEOTIDE SEQUENCE [LARGE SCALE GENOMIC DNA]</scope>
    <source>
        <strain evidence="1 2">CGMCC 1.7005</strain>
    </source>
</reference>
<keyword evidence="2" id="KW-1185">Reference proteome</keyword>
<protein>
    <submittedName>
        <fullName evidence="1">Uncharacterized protein</fullName>
    </submittedName>
</protein>
<dbReference type="Proteomes" id="UP000236454">
    <property type="component" value="Unassembled WGS sequence"/>
</dbReference>
<gene>
    <name evidence="1" type="ORF">SAMN05216474_0332</name>
</gene>
<accession>A0A1I6XMZ3</accession>
<sequence length="125" mass="15057">MKFNHKITIDFEDFFRTGKFDYLQLGKTKEWVLNNFPDPDGMEDDKETIDRDIWFYGNLELHFEEDKLFLIYSDYITELSGGEQLELKKSFLENIDELKLIDILSQLNKLHIDFIKKRLKLSQKN</sequence>
<name>A0A1I6XMZ3_9FLAO</name>
<proteinExistence type="predicted"/>